<keyword evidence="2" id="KW-1185">Reference proteome</keyword>
<gene>
    <name evidence="1" type="ORF">X474_02925</name>
</gene>
<name>A0A0D2JC75_9BACT</name>
<sequence length="56" mass="6415">MPELLPDAQITGQLKKLPLDRGSEAKKRASRKKGGALFYTVQLNSYWDMFHGMYDL</sequence>
<dbReference type="InParanoid" id="A0A0D2JC75"/>
<dbReference type="EMBL" id="AZAC01000002">
    <property type="protein sequence ID" value="KIX15744.1"/>
    <property type="molecule type" value="Genomic_DNA"/>
</dbReference>
<reference evidence="1 2" key="1">
    <citation type="submission" date="2013-11" db="EMBL/GenBank/DDBJ databases">
        <title>Metagenomic analysis of a methanogenic consortium involved in long chain n-alkane degradation.</title>
        <authorList>
            <person name="Davidova I.A."/>
            <person name="Callaghan A.V."/>
            <person name="Wawrik B."/>
            <person name="Pruitt S."/>
            <person name="Marks C."/>
            <person name="Duncan K.E."/>
            <person name="Suflita J.M."/>
        </authorList>
    </citation>
    <scope>NUCLEOTIDE SEQUENCE [LARGE SCALE GENOMIC DNA]</scope>
    <source>
        <strain evidence="1 2">SPR</strain>
    </source>
</reference>
<dbReference type="Proteomes" id="UP000032233">
    <property type="component" value="Unassembled WGS sequence"/>
</dbReference>
<dbReference type="AlphaFoldDB" id="A0A0D2JC75"/>
<comment type="caution">
    <text evidence="1">The sequence shown here is derived from an EMBL/GenBank/DDBJ whole genome shotgun (WGS) entry which is preliminary data.</text>
</comment>
<accession>A0A0D2JC75</accession>
<proteinExistence type="predicted"/>
<protein>
    <submittedName>
        <fullName evidence="1">Uncharacterized protein</fullName>
    </submittedName>
</protein>
<evidence type="ECO:0000313" key="1">
    <source>
        <dbReference type="EMBL" id="KIX15744.1"/>
    </source>
</evidence>
<evidence type="ECO:0000313" key="2">
    <source>
        <dbReference type="Proteomes" id="UP000032233"/>
    </source>
</evidence>
<organism evidence="1 2">
    <name type="scientific">Dethiosulfatarculus sandiegensis</name>
    <dbReference type="NCBI Taxonomy" id="1429043"/>
    <lineage>
        <taxon>Bacteria</taxon>
        <taxon>Pseudomonadati</taxon>
        <taxon>Thermodesulfobacteriota</taxon>
        <taxon>Desulfarculia</taxon>
        <taxon>Desulfarculales</taxon>
        <taxon>Desulfarculaceae</taxon>
        <taxon>Dethiosulfatarculus</taxon>
    </lineage>
</organism>
<dbReference type="STRING" id="1429043.X474_02925"/>